<keyword evidence="2" id="KW-1185">Reference proteome</keyword>
<dbReference type="RefSeq" id="XP_004030262.1">
    <property type="nucleotide sequence ID" value="XM_004030214.1"/>
</dbReference>
<accession>G0R0H5</accession>
<dbReference type="GeneID" id="14905104"/>
<name>G0R0H5_ICHMU</name>
<dbReference type="InParanoid" id="G0R0H5"/>
<sequence length="227" mass="27093">MIIRKKFKHTYIFQQQIFKQIIKYIHYTVKNLQIILINFNQQTKYQVQTSIQIIQKSPILMQIILFVIKMRLNFRPIFLKISPLIQLGTILREVYISANYKQSFLLLIMHTTQKQKISKLMTFILPNSIFLQNKKKHHQIQKSHQSVIQIQMMIQTKQQQLQPMIYQYLNILKILIIQKTVKQILLPTDSILNVQTILSPILYFKPLLNSLINTLLFNVEISKETQQ</sequence>
<protein>
    <submittedName>
        <fullName evidence="1">Uncharacterized protein</fullName>
    </submittedName>
</protein>
<organism evidence="1 2">
    <name type="scientific">Ichthyophthirius multifiliis</name>
    <name type="common">White spot disease agent</name>
    <name type="synonym">Ich</name>
    <dbReference type="NCBI Taxonomy" id="5932"/>
    <lineage>
        <taxon>Eukaryota</taxon>
        <taxon>Sar</taxon>
        <taxon>Alveolata</taxon>
        <taxon>Ciliophora</taxon>
        <taxon>Intramacronucleata</taxon>
        <taxon>Oligohymenophorea</taxon>
        <taxon>Hymenostomatida</taxon>
        <taxon>Ophryoglenina</taxon>
        <taxon>Ichthyophthirius</taxon>
    </lineage>
</organism>
<evidence type="ECO:0000313" key="2">
    <source>
        <dbReference type="Proteomes" id="UP000008983"/>
    </source>
</evidence>
<dbReference type="Proteomes" id="UP000008983">
    <property type="component" value="Unassembled WGS sequence"/>
</dbReference>
<evidence type="ECO:0000313" key="1">
    <source>
        <dbReference type="EMBL" id="EGR29026.1"/>
    </source>
</evidence>
<dbReference type="EMBL" id="GL984194">
    <property type="protein sequence ID" value="EGR29026.1"/>
    <property type="molecule type" value="Genomic_DNA"/>
</dbReference>
<dbReference type="AlphaFoldDB" id="G0R0H5"/>
<gene>
    <name evidence="1" type="ORF">IMG5_164950</name>
</gene>
<proteinExistence type="predicted"/>
<reference evidence="1 2" key="1">
    <citation type="submission" date="2011-07" db="EMBL/GenBank/DDBJ databases">
        <authorList>
            <person name="Coyne R."/>
            <person name="Brami D."/>
            <person name="Johnson J."/>
            <person name="Hostetler J."/>
            <person name="Hannick L."/>
            <person name="Clark T."/>
            <person name="Cassidy-Hanley D."/>
            <person name="Inman J."/>
        </authorList>
    </citation>
    <scope>NUCLEOTIDE SEQUENCE [LARGE SCALE GENOMIC DNA]</scope>
    <source>
        <strain evidence="1 2">G5</strain>
    </source>
</reference>